<dbReference type="PANTHER" id="PTHR46517:SF1">
    <property type="entry name" value="FRUCTOSE-2,6-BISPHOSPHATASE TIGAR"/>
    <property type="match status" value="1"/>
</dbReference>
<dbReference type="InterPro" id="IPR029033">
    <property type="entry name" value="His_PPase_superfam"/>
</dbReference>
<gene>
    <name evidence="4" type="ORF">HYDPIDRAFT_182687</name>
</gene>
<organism evidence="4 5">
    <name type="scientific">Hydnomerulius pinastri MD-312</name>
    <dbReference type="NCBI Taxonomy" id="994086"/>
    <lineage>
        <taxon>Eukaryota</taxon>
        <taxon>Fungi</taxon>
        <taxon>Dikarya</taxon>
        <taxon>Basidiomycota</taxon>
        <taxon>Agaricomycotina</taxon>
        <taxon>Agaricomycetes</taxon>
        <taxon>Agaricomycetidae</taxon>
        <taxon>Boletales</taxon>
        <taxon>Boletales incertae sedis</taxon>
        <taxon>Leucogyrophana</taxon>
    </lineage>
</organism>
<dbReference type="EMBL" id="KN839854">
    <property type="protein sequence ID" value="KIJ62648.1"/>
    <property type="molecule type" value="Genomic_DNA"/>
</dbReference>
<proteinExistence type="predicted"/>
<dbReference type="Gene3D" id="3.40.50.1240">
    <property type="entry name" value="Phosphoglycerate mutase-like"/>
    <property type="match status" value="1"/>
</dbReference>
<dbReference type="AlphaFoldDB" id="A0A0C9W6S4"/>
<dbReference type="InterPro" id="IPR051695">
    <property type="entry name" value="Phosphoglycerate_Mutase"/>
</dbReference>
<dbReference type="CDD" id="cd07067">
    <property type="entry name" value="HP_PGM_like"/>
    <property type="match status" value="1"/>
</dbReference>
<protein>
    <recommendedName>
        <fullName evidence="6">Phosphoglycerate mutase-like protein</fullName>
    </recommendedName>
</protein>
<evidence type="ECO:0000256" key="3">
    <source>
        <dbReference type="PIRSR" id="PIRSR613078-2"/>
    </source>
</evidence>
<feature type="active site" description="Tele-phosphohistidine intermediate" evidence="2">
    <location>
        <position position="9"/>
    </location>
</feature>
<dbReference type="GO" id="GO:0005829">
    <property type="term" value="C:cytosol"/>
    <property type="evidence" value="ECO:0007669"/>
    <property type="project" value="TreeGrafter"/>
</dbReference>
<sequence>MLVVSFVRHGESLDNLRSVWAGHADAELSELGMRQAAALGESYATTRLTAIITSDLKRAHSTAKALFDGQPDPKPTFTVTREVREQLFGDGEGRPWLMSRIPNKSLKDHFKDEQYPILFNRDERFPNGESLNDVAARADRAIRNLVLKPHLSKAALSGAEDVHIAVVSHGLCISELIPALLKWNHGGASAKDYRGLMNTAWTRVTVQAKPGADVGDLPEDLDNLPPLVITVTDVNRHEHIDNVKRTKGIIHYDPKQRGIREFFGGGGVKKPVDALEHAESNAMDEVEVEESK</sequence>
<dbReference type="HOGENOM" id="CLU_033323_0_1_1"/>
<dbReference type="GO" id="GO:0043456">
    <property type="term" value="P:regulation of pentose-phosphate shunt"/>
    <property type="evidence" value="ECO:0007669"/>
    <property type="project" value="TreeGrafter"/>
</dbReference>
<evidence type="ECO:0008006" key="6">
    <source>
        <dbReference type="Google" id="ProtNLM"/>
    </source>
</evidence>
<keyword evidence="1" id="KW-0378">Hydrolase</keyword>
<dbReference type="InterPro" id="IPR013078">
    <property type="entry name" value="His_Pase_superF_clade-1"/>
</dbReference>
<evidence type="ECO:0000313" key="5">
    <source>
        <dbReference type="Proteomes" id="UP000053820"/>
    </source>
</evidence>
<feature type="active site" description="Proton donor/acceptor" evidence="2">
    <location>
        <position position="85"/>
    </location>
</feature>
<dbReference type="Pfam" id="PF00300">
    <property type="entry name" value="His_Phos_1"/>
    <property type="match status" value="1"/>
</dbReference>
<evidence type="ECO:0000256" key="2">
    <source>
        <dbReference type="PIRSR" id="PIRSR613078-1"/>
    </source>
</evidence>
<reference evidence="4 5" key="1">
    <citation type="submission" date="2014-04" db="EMBL/GenBank/DDBJ databases">
        <title>Evolutionary Origins and Diversification of the Mycorrhizal Mutualists.</title>
        <authorList>
            <consortium name="DOE Joint Genome Institute"/>
            <consortium name="Mycorrhizal Genomics Consortium"/>
            <person name="Kohler A."/>
            <person name="Kuo A."/>
            <person name="Nagy L.G."/>
            <person name="Floudas D."/>
            <person name="Copeland A."/>
            <person name="Barry K.W."/>
            <person name="Cichocki N."/>
            <person name="Veneault-Fourrey C."/>
            <person name="LaButti K."/>
            <person name="Lindquist E.A."/>
            <person name="Lipzen A."/>
            <person name="Lundell T."/>
            <person name="Morin E."/>
            <person name="Murat C."/>
            <person name="Riley R."/>
            <person name="Ohm R."/>
            <person name="Sun H."/>
            <person name="Tunlid A."/>
            <person name="Henrissat B."/>
            <person name="Grigoriev I.V."/>
            <person name="Hibbett D.S."/>
            <person name="Martin F."/>
        </authorList>
    </citation>
    <scope>NUCLEOTIDE SEQUENCE [LARGE SCALE GENOMIC DNA]</scope>
    <source>
        <strain evidence="4 5">MD-312</strain>
    </source>
</reference>
<dbReference type="Proteomes" id="UP000053820">
    <property type="component" value="Unassembled WGS sequence"/>
</dbReference>
<dbReference type="SUPFAM" id="SSF53254">
    <property type="entry name" value="Phosphoglycerate mutase-like"/>
    <property type="match status" value="1"/>
</dbReference>
<dbReference type="GO" id="GO:0045820">
    <property type="term" value="P:negative regulation of glycolytic process"/>
    <property type="evidence" value="ECO:0007669"/>
    <property type="project" value="TreeGrafter"/>
</dbReference>
<evidence type="ECO:0000313" key="4">
    <source>
        <dbReference type="EMBL" id="KIJ62648.1"/>
    </source>
</evidence>
<feature type="binding site" evidence="3">
    <location>
        <begin position="8"/>
        <end position="15"/>
    </location>
    <ligand>
        <name>substrate</name>
    </ligand>
</feature>
<dbReference type="PANTHER" id="PTHR46517">
    <property type="entry name" value="FRUCTOSE-2,6-BISPHOSPHATASE TIGAR"/>
    <property type="match status" value="1"/>
</dbReference>
<accession>A0A0C9W6S4</accession>
<dbReference type="SMART" id="SM00855">
    <property type="entry name" value="PGAM"/>
    <property type="match status" value="1"/>
</dbReference>
<name>A0A0C9W6S4_9AGAM</name>
<dbReference type="GO" id="GO:0004331">
    <property type="term" value="F:fructose-2,6-bisphosphate 2-phosphatase activity"/>
    <property type="evidence" value="ECO:0007669"/>
    <property type="project" value="TreeGrafter"/>
</dbReference>
<evidence type="ECO:0000256" key="1">
    <source>
        <dbReference type="ARBA" id="ARBA00022801"/>
    </source>
</evidence>
<feature type="binding site" evidence="3">
    <location>
        <position position="58"/>
    </location>
    <ligand>
        <name>substrate</name>
    </ligand>
</feature>
<keyword evidence="5" id="KW-1185">Reference proteome</keyword>
<dbReference type="OrthoDB" id="354304at2759"/>